<keyword evidence="3" id="KW-1185">Reference proteome</keyword>
<dbReference type="Pfam" id="PF00535">
    <property type="entry name" value="Glycos_transf_2"/>
    <property type="match status" value="1"/>
</dbReference>
<evidence type="ECO:0000259" key="1">
    <source>
        <dbReference type="Pfam" id="PF00535"/>
    </source>
</evidence>
<sequence length="294" mass="32325">MLDSRYRLVVGIATRGRASILLEMLAQLEQQTRLPDRIIVCGSEPSDIAGVITQFPKVETLLSPPGLCRQRNMILDAAADADLVMFFDDDFFADPAYLAAIETHMMGHPATMVASGLVLADGINGPGLTAADAHLILKTSQGLAAGTRPMFSGYGCNMAIRIKPLQTHGIRFDERLQLYCWQEDVDVSRRLSAFGNIVQLEGAQGVHLGSKRGRSPGVKLGYSQIANPLYLAGKGLGYPWHVALTLIFRNMAKNVLRAFWPESYVDRRGRLRGNVIALWHLLRGQMAPEKVLKV</sequence>
<dbReference type="AlphaFoldDB" id="A0A964E4X2"/>
<dbReference type="Gene3D" id="3.90.550.10">
    <property type="entry name" value="Spore Coat Polysaccharide Biosynthesis Protein SpsA, Chain A"/>
    <property type="match status" value="1"/>
</dbReference>
<accession>A0A964E4X2</accession>
<dbReference type="InterPro" id="IPR001173">
    <property type="entry name" value="Glyco_trans_2-like"/>
</dbReference>
<organism evidence="2 3">
    <name type="scientific">Acidisoma cellulosilyticum</name>
    <dbReference type="NCBI Taxonomy" id="2802395"/>
    <lineage>
        <taxon>Bacteria</taxon>
        <taxon>Pseudomonadati</taxon>
        <taxon>Pseudomonadota</taxon>
        <taxon>Alphaproteobacteria</taxon>
        <taxon>Acetobacterales</taxon>
        <taxon>Acidocellaceae</taxon>
        <taxon>Acidisoma</taxon>
    </lineage>
</organism>
<dbReference type="Proteomes" id="UP000721844">
    <property type="component" value="Unassembled WGS sequence"/>
</dbReference>
<protein>
    <submittedName>
        <fullName evidence="2">Glycosyltransferase</fullName>
    </submittedName>
</protein>
<evidence type="ECO:0000313" key="3">
    <source>
        <dbReference type="Proteomes" id="UP000721844"/>
    </source>
</evidence>
<evidence type="ECO:0000313" key="2">
    <source>
        <dbReference type="EMBL" id="MCB8882090.1"/>
    </source>
</evidence>
<proteinExistence type="predicted"/>
<name>A0A964E4X2_9PROT</name>
<reference evidence="2 3" key="1">
    <citation type="journal article" date="2021" name="Microorganisms">
        <title>Acidisoma silvae sp. nov. and Acidisomacellulosilytica sp. nov., Two Acidophilic Bacteria Isolated from Decaying Wood, Hydrolyzing Cellulose and Producing Poly-3-hydroxybutyrate.</title>
        <authorList>
            <person name="Mieszkin S."/>
            <person name="Pouder E."/>
            <person name="Uroz S."/>
            <person name="Simon-Colin C."/>
            <person name="Alain K."/>
        </authorList>
    </citation>
    <scope>NUCLEOTIDE SEQUENCE [LARGE SCALE GENOMIC DNA]</scope>
    <source>
        <strain evidence="2 3">HW T5.17</strain>
    </source>
</reference>
<dbReference type="InterPro" id="IPR029044">
    <property type="entry name" value="Nucleotide-diphossugar_trans"/>
</dbReference>
<dbReference type="SUPFAM" id="SSF53448">
    <property type="entry name" value="Nucleotide-diphospho-sugar transferases"/>
    <property type="match status" value="1"/>
</dbReference>
<dbReference type="EMBL" id="JAESVA010000006">
    <property type="protein sequence ID" value="MCB8882090.1"/>
    <property type="molecule type" value="Genomic_DNA"/>
</dbReference>
<comment type="caution">
    <text evidence="2">The sequence shown here is derived from an EMBL/GenBank/DDBJ whole genome shotgun (WGS) entry which is preliminary data.</text>
</comment>
<gene>
    <name evidence="2" type="ORF">ACELLULO517_17730</name>
</gene>
<feature type="domain" description="Glycosyltransferase 2-like" evidence="1">
    <location>
        <begin position="10"/>
        <end position="166"/>
    </location>
</feature>
<dbReference type="RefSeq" id="WP_227308757.1">
    <property type="nucleotide sequence ID" value="NZ_JAESVA010000006.1"/>
</dbReference>